<evidence type="ECO:0000313" key="3">
    <source>
        <dbReference type="Proteomes" id="UP001159641"/>
    </source>
</evidence>
<organism evidence="2 3">
    <name type="scientific">Eschrichtius robustus</name>
    <name type="common">California gray whale</name>
    <name type="synonym">Eschrichtius gibbosus</name>
    <dbReference type="NCBI Taxonomy" id="9764"/>
    <lineage>
        <taxon>Eukaryota</taxon>
        <taxon>Metazoa</taxon>
        <taxon>Chordata</taxon>
        <taxon>Craniata</taxon>
        <taxon>Vertebrata</taxon>
        <taxon>Euteleostomi</taxon>
        <taxon>Mammalia</taxon>
        <taxon>Eutheria</taxon>
        <taxon>Laurasiatheria</taxon>
        <taxon>Artiodactyla</taxon>
        <taxon>Whippomorpha</taxon>
        <taxon>Cetacea</taxon>
        <taxon>Mysticeti</taxon>
        <taxon>Eschrichtiidae</taxon>
        <taxon>Eschrichtius</taxon>
    </lineage>
</organism>
<sequence>MQQLHRAGSLKGLVNFRGHAHRNIVFSHFLSRRYSALLRGLSQIFSYIAGAISPTVAGFFISQDGLYLAKFMVTNSVTGRMMMLH</sequence>
<reference evidence="2 3" key="1">
    <citation type="submission" date="2022-11" db="EMBL/GenBank/DDBJ databases">
        <title>Whole genome sequence of Eschrichtius robustus ER-17-0199.</title>
        <authorList>
            <person name="Bruniche-Olsen A."/>
            <person name="Black A.N."/>
            <person name="Fields C.J."/>
            <person name="Walden K."/>
            <person name="Dewoody J.A."/>
        </authorList>
    </citation>
    <scope>NUCLEOTIDE SEQUENCE [LARGE SCALE GENOMIC DNA]</scope>
    <source>
        <strain evidence="2">ER-17-0199</strain>
        <tissue evidence="2">Blubber</tissue>
    </source>
</reference>
<keyword evidence="3" id="KW-1185">Reference proteome</keyword>
<dbReference type="Proteomes" id="UP001159641">
    <property type="component" value="Unassembled WGS sequence"/>
</dbReference>
<protein>
    <submittedName>
        <fullName evidence="2">Uncharacterized protein</fullName>
    </submittedName>
</protein>
<evidence type="ECO:0000256" key="1">
    <source>
        <dbReference type="SAM" id="Phobius"/>
    </source>
</evidence>
<evidence type="ECO:0000313" key="2">
    <source>
        <dbReference type="EMBL" id="KAJ8790477.1"/>
    </source>
</evidence>
<proteinExistence type="predicted"/>
<keyword evidence="1" id="KW-0812">Transmembrane</keyword>
<keyword evidence="1" id="KW-1133">Transmembrane helix</keyword>
<keyword evidence="1" id="KW-0472">Membrane</keyword>
<accession>A0AB34HH66</accession>
<name>A0AB34HH66_ESCRO</name>
<feature type="transmembrane region" description="Helical" evidence="1">
    <location>
        <begin position="44"/>
        <end position="62"/>
    </location>
</feature>
<dbReference type="AlphaFoldDB" id="A0AB34HH66"/>
<comment type="caution">
    <text evidence="2">The sequence shown here is derived from an EMBL/GenBank/DDBJ whole genome shotgun (WGS) entry which is preliminary data.</text>
</comment>
<dbReference type="EMBL" id="JAIQCJ010001354">
    <property type="protein sequence ID" value="KAJ8790477.1"/>
    <property type="molecule type" value="Genomic_DNA"/>
</dbReference>
<gene>
    <name evidence="2" type="ORF">J1605_004450</name>
</gene>